<dbReference type="GO" id="GO:0006950">
    <property type="term" value="P:response to stress"/>
    <property type="evidence" value="ECO:0007669"/>
    <property type="project" value="UniProtKB-ARBA"/>
</dbReference>
<evidence type="ECO:0000313" key="3">
    <source>
        <dbReference type="Proteomes" id="UP000609064"/>
    </source>
</evidence>
<dbReference type="InterPro" id="IPR006640">
    <property type="entry name" value="SprT-like_domain"/>
</dbReference>
<evidence type="ECO:0000259" key="1">
    <source>
        <dbReference type="Pfam" id="PF10263"/>
    </source>
</evidence>
<dbReference type="RefSeq" id="WP_188770348.1">
    <property type="nucleotide sequence ID" value="NZ_BMKK01000014.1"/>
</dbReference>
<feature type="domain" description="SprT-like" evidence="1">
    <location>
        <begin position="51"/>
        <end position="130"/>
    </location>
</feature>
<gene>
    <name evidence="2" type="ORF">GCM10011514_48350</name>
</gene>
<name>A0A917DWP6_9BACT</name>
<dbReference type="EMBL" id="BMKK01000014">
    <property type="protein sequence ID" value="GGD78645.1"/>
    <property type="molecule type" value="Genomic_DNA"/>
</dbReference>
<reference evidence="2" key="2">
    <citation type="submission" date="2020-09" db="EMBL/GenBank/DDBJ databases">
        <authorList>
            <person name="Sun Q."/>
            <person name="Zhou Y."/>
        </authorList>
    </citation>
    <scope>NUCLEOTIDE SEQUENCE</scope>
    <source>
        <strain evidence="2">CGMCC 1.15958</strain>
    </source>
</reference>
<keyword evidence="3" id="KW-1185">Reference proteome</keyword>
<evidence type="ECO:0000313" key="2">
    <source>
        <dbReference type="EMBL" id="GGD78645.1"/>
    </source>
</evidence>
<dbReference type="Proteomes" id="UP000609064">
    <property type="component" value="Unassembled WGS sequence"/>
</dbReference>
<dbReference type="AlphaFoldDB" id="A0A917DWP6"/>
<dbReference type="Pfam" id="PF10263">
    <property type="entry name" value="SprT-like"/>
    <property type="match status" value="1"/>
</dbReference>
<accession>A0A917DWP6</accession>
<reference evidence="2" key="1">
    <citation type="journal article" date="2014" name="Int. J. Syst. Evol. Microbiol.">
        <title>Complete genome sequence of Corynebacterium casei LMG S-19264T (=DSM 44701T), isolated from a smear-ripened cheese.</title>
        <authorList>
            <consortium name="US DOE Joint Genome Institute (JGI-PGF)"/>
            <person name="Walter F."/>
            <person name="Albersmeier A."/>
            <person name="Kalinowski J."/>
            <person name="Ruckert C."/>
        </authorList>
    </citation>
    <scope>NUCLEOTIDE SEQUENCE</scope>
    <source>
        <strain evidence="2">CGMCC 1.15958</strain>
    </source>
</reference>
<sequence length="229" mass="26612">MFQQLFKKVNKVVDKNPTLPTINKPDAITAKKMGEILLKHLPATTVMYCFELWKEQPFSFKISRTRSSCFGNYIFRDGQHKITINHDINQYAFLVTYIHEIAHQRAWLNKGRKRIEPHGKEWKKSFQDLMQPLLSEEHLPKKLLLPLSAYMQNPAASSVSYAPLAEALRSFDAGEQVGVSLSELTDNQWFEFRGTVFQKIEKRRTRVLCLEKQSKRRYTILASALVNPL</sequence>
<organism evidence="2 3">
    <name type="scientific">Emticicia aquatilis</name>
    <dbReference type="NCBI Taxonomy" id="1537369"/>
    <lineage>
        <taxon>Bacteria</taxon>
        <taxon>Pseudomonadati</taxon>
        <taxon>Bacteroidota</taxon>
        <taxon>Cytophagia</taxon>
        <taxon>Cytophagales</taxon>
        <taxon>Leadbetterellaceae</taxon>
        <taxon>Emticicia</taxon>
    </lineage>
</organism>
<protein>
    <submittedName>
        <fullName evidence="2">Metallopeptidase</fullName>
    </submittedName>
</protein>
<proteinExistence type="predicted"/>
<comment type="caution">
    <text evidence="2">The sequence shown here is derived from an EMBL/GenBank/DDBJ whole genome shotgun (WGS) entry which is preliminary data.</text>
</comment>